<dbReference type="Proteomes" id="UP001569414">
    <property type="component" value="Unassembled WGS sequence"/>
</dbReference>
<feature type="domain" description="Methyltransferase" evidence="1">
    <location>
        <begin position="53"/>
        <end position="146"/>
    </location>
</feature>
<dbReference type="GO" id="GO:0032259">
    <property type="term" value="P:methylation"/>
    <property type="evidence" value="ECO:0007669"/>
    <property type="project" value="UniProtKB-KW"/>
</dbReference>
<dbReference type="GO" id="GO:0102208">
    <property type="term" value="F:2-polyprenyl-6-hydroxyphenol methylase activity"/>
    <property type="evidence" value="ECO:0007669"/>
    <property type="project" value="UniProtKB-EC"/>
</dbReference>
<dbReference type="Pfam" id="PF13649">
    <property type="entry name" value="Methyltransf_25"/>
    <property type="match status" value="1"/>
</dbReference>
<dbReference type="EC" id="2.1.1.64" evidence="2"/>
<name>A0ABV4NMV7_9GAMM</name>
<evidence type="ECO:0000259" key="1">
    <source>
        <dbReference type="Pfam" id="PF13649"/>
    </source>
</evidence>
<dbReference type="Gene3D" id="3.40.50.150">
    <property type="entry name" value="Vaccinia Virus protein VP39"/>
    <property type="match status" value="1"/>
</dbReference>
<dbReference type="RefSeq" id="WP_299589143.1">
    <property type="nucleotide sequence ID" value="NZ_JBGMEL010000008.1"/>
</dbReference>
<keyword evidence="2" id="KW-0808">Transferase</keyword>
<proteinExistence type="predicted"/>
<dbReference type="GO" id="GO:0061542">
    <property type="term" value="F:3-demethylubiquinol 3-O-methyltransferase activity"/>
    <property type="evidence" value="ECO:0007669"/>
    <property type="project" value="UniProtKB-EC"/>
</dbReference>
<dbReference type="SUPFAM" id="SSF53335">
    <property type="entry name" value="S-adenosyl-L-methionine-dependent methyltransferases"/>
    <property type="match status" value="1"/>
</dbReference>
<accession>A0ABV4NMV7</accession>
<comment type="caution">
    <text evidence="2">The sequence shown here is derived from an EMBL/GenBank/DDBJ whole genome shotgun (WGS) entry which is preliminary data.</text>
</comment>
<sequence length="256" mass="29156">MDYLTVNRDLWDKRTKIHVDSTFYDVNGFLEGKSALKEIELSELGDVAGKSLLHLQCHFGLDTLSWARLGARVTGVDFSSVAIEKAKSLSEALGLQGHFICSDLYGFGESTQDQYDIVFTSYGVLCWLPDIQKWADVVSRSLKSGGTFYMAEFHPFIDIFLGYSYFHNSKPDIEEEGTYTENDSGERLTIVTWVYPISDVIGALLNAGIHITHFKEYPFSPYNCFDGMEEREKGRFYLSHKEQDIPLIYSIKGFKR</sequence>
<keyword evidence="3" id="KW-1185">Reference proteome</keyword>
<protein>
    <submittedName>
        <fullName evidence="2">Class I SAM-dependent methyltransferase</fullName>
        <ecNumber evidence="2">2.1.1.222</ecNumber>
        <ecNumber evidence="2">2.1.1.64</ecNumber>
    </submittedName>
</protein>
<dbReference type="EMBL" id="JBGMEL010000008">
    <property type="protein sequence ID" value="MFA0790877.1"/>
    <property type="molecule type" value="Genomic_DNA"/>
</dbReference>
<dbReference type="InterPro" id="IPR041698">
    <property type="entry name" value="Methyltransf_25"/>
</dbReference>
<evidence type="ECO:0000313" key="2">
    <source>
        <dbReference type="EMBL" id="MFA0790877.1"/>
    </source>
</evidence>
<keyword evidence="2" id="KW-0489">Methyltransferase</keyword>
<evidence type="ECO:0000313" key="3">
    <source>
        <dbReference type="Proteomes" id="UP001569414"/>
    </source>
</evidence>
<dbReference type="EC" id="2.1.1.222" evidence="2"/>
<gene>
    <name evidence="2" type="ORF">ACCI51_10010</name>
</gene>
<dbReference type="CDD" id="cd02440">
    <property type="entry name" value="AdoMet_MTases"/>
    <property type="match status" value="1"/>
</dbReference>
<dbReference type="InterPro" id="IPR029063">
    <property type="entry name" value="SAM-dependent_MTases_sf"/>
</dbReference>
<reference evidence="2 3" key="1">
    <citation type="submission" date="2024-08" db="EMBL/GenBank/DDBJ databases">
        <authorList>
            <person name="Ishaq N."/>
        </authorList>
    </citation>
    <scope>NUCLEOTIDE SEQUENCE [LARGE SCALE GENOMIC DNA]</scope>
    <source>
        <strain evidence="2 3">JCM 30400</strain>
    </source>
</reference>
<organism evidence="2 3">
    <name type="scientific">Microbulbifer echini</name>
    <dbReference type="NCBI Taxonomy" id="1529067"/>
    <lineage>
        <taxon>Bacteria</taxon>
        <taxon>Pseudomonadati</taxon>
        <taxon>Pseudomonadota</taxon>
        <taxon>Gammaproteobacteria</taxon>
        <taxon>Cellvibrionales</taxon>
        <taxon>Microbulbiferaceae</taxon>
        <taxon>Microbulbifer</taxon>
    </lineage>
</organism>